<dbReference type="Proteomes" id="UP000001660">
    <property type="component" value="Chromosome"/>
</dbReference>
<accession>D8PEA7</accession>
<gene>
    <name evidence="1" type="ORF">NIDE1837</name>
</gene>
<organism evidence="1 2">
    <name type="scientific">Nitrospira defluvii</name>
    <dbReference type="NCBI Taxonomy" id="330214"/>
    <lineage>
        <taxon>Bacteria</taxon>
        <taxon>Pseudomonadati</taxon>
        <taxon>Nitrospirota</taxon>
        <taxon>Nitrospiria</taxon>
        <taxon>Nitrospirales</taxon>
        <taxon>Nitrospiraceae</taxon>
        <taxon>Nitrospira</taxon>
    </lineage>
</organism>
<dbReference type="AlphaFoldDB" id="D8PEA7"/>
<proteinExistence type="predicted"/>
<dbReference type="eggNOG" id="ENOG502ZKGB">
    <property type="taxonomic scope" value="Bacteria"/>
</dbReference>
<dbReference type="STRING" id="330214.NIDE1837"/>
<name>D8PEA7_9BACT</name>
<keyword evidence="2" id="KW-1185">Reference proteome</keyword>
<dbReference type="OrthoDB" id="9792235at2"/>
<protein>
    <submittedName>
        <fullName evidence="1">Uncharacterized protein</fullName>
    </submittedName>
</protein>
<sequence length="118" mass="13353">MIVEVESNDNCETSFFARFKEVGPARPVVQVRLYDRNPTGEWCWVTGWSDNEQAPTCPAYVQLIEDSGAGLAYLVYGGLYGLRFRPLQCEEPWSLQSPHQWGDAYLSLADVQDVRYAG</sequence>
<dbReference type="HOGENOM" id="CLU_2070620_0_0_0"/>
<reference evidence="1 2" key="1">
    <citation type="journal article" date="2010" name="Proc. Natl. Acad. Sci. U.S.A.">
        <title>A Nitrospira metagenome illuminates the physiology and evolution of globally important nitrite-oxidizing bacteria.</title>
        <authorList>
            <person name="Lucker S."/>
            <person name="Wagner M."/>
            <person name="Maixner F."/>
            <person name="Pelletier E."/>
            <person name="Koch H."/>
            <person name="Vacherie B."/>
            <person name="Rattei T."/>
            <person name="Sinninghe Damste J."/>
            <person name="Spieck E."/>
            <person name="Le Paslier D."/>
            <person name="Daims H."/>
        </authorList>
    </citation>
    <scope>NUCLEOTIDE SEQUENCE [LARGE SCALE GENOMIC DNA]</scope>
</reference>
<dbReference type="KEGG" id="nde:NIDE1837"/>
<dbReference type="EMBL" id="FP929003">
    <property type="protein sequence ID" value="CBK41566.1"/>
    <property type="molecule type" value="Genomic_DNA"/>
</dbReference>
<evidence type="ECO:0000313" key="2">
    <source>
        <dbReference type="Proteomes" id="UP000001660"/>
    </source>
</evidence>
<evidence type="ECO:0000313" key="1">
    <source>
        <dbReference type="EMBL" id="CBK41566.1"/>
    </source>
</evidence>